<comment type="similarity">
    <text evidence="5">Belongs to the sulfotransferase 1 family. NDST subfamily.</text>
</comment>
<keyword evidence="10 21" id="KW-0812">Transmembrane</keyword>
<evidence type="ECO:0000256" key="21">
    <source>
        <dbReference type="SAM" id="Phobius"/>
    </source>
</evidence>
<evidence type="ECO:0000259" key="23">
    <source>
        <dbReference type="Pfam" id="PF12062"/>
    </source>
</evidence>
<feature type="region of interest" description="Disordered" evidence="20">
    <location>
        <begin position="1320"/>
        <end position="1415"/>
    </location>
</feature>
<feature type="transmembrane region" description="Helical" evidence="21">
    <location>
        <begin position="18"/>
        <end position="39"/>
    </location>
</feature>
<feature type="domain" description="Heparan sulfate-N-deacetylase N-terminal" evidence="24">
    <location>
        <begin position="81"/>
        <end position="301"/>
    </location>
</feature>
<dbReference type="GO" id="GO:0015012">
    <property type="term" value="P:heparan sulfate proteoglycan biosynthetic process"/>
    <property type="evidence" value="ECO:0007669"/>
    <property type="project" value="UniProtKB-UniPathway"/>
</dbReference>
<name>A0A8J6GL62_MICOH</name>
<accession>A0A8J6GL62</accession>
<feature type="compositionally biased region" description="Basic and acidic residues" evidence="20">
    <location>
        <begin position="1122"/>
        <end position="1134"/>
    </location>
</feature>
<dbReference type="Pfam" id="PF12062">
    <property type="entry name" value="HSNSD-CE"/>
    <property type="match status" value="1"/>
</dbReference>
<feature type="compositionally biased region" description="Basic residues" evidence="20">
    <location>
        <begin position="1098"/>
        <end position="1108"/>
    </location>
</feature>
<evidence type="ECO:0000313" key="26">
    <source>
        <dbReference type="Proteomes" id="UP000710432"/>
    </source>
</evidence>
<evidence type="ECO:0000313" key="25">
    <source>
        <dbReference type="EMBL" id="KAH0512922.1"/>
    </source>
</evidence>
<sequence>MPALACLRRLCRHMSPQAVLFLLFVFCLFSVFVSAYYLYGWNRGLEPSADASESDSGDPPPVAPSRLLPIKPVQAVAPSRTDPLVLVFVESLYSQLGQEVVAILESSRFKYRTEIAPGKGDMPTLTDKGRGRFALIIYENILKYVNLDAWNRELLDKYCVAYGVGIIGFFKANENSLLSAQLKGFPLFLHSNLGLKDCSINPKSPLLYVTRPSEVEKGVLPGEDWTVFQSNHSTYEPVLLAKTRSSESIPHLGADAGLHAALHATVVQDLGLHDGIQRVLFGNNLNFWLHKLVFVDAVAFLTGKRLSLPLDRYILVDIDDIFVGKEGTRMKVEDVKALFDTQNELRTHIPNFTFNLGYSGKFFHTGTDAEDAGDDLLLSYVKEFWWFPHMWSHMQPHLFHNQSVLAEQMALNKKFAVEHSIPTDMGYAVAPHHSGVYPVHVQLYEAWKQVLPRQTCGLFTHTIFYNEYPGGSSELDKIINGGELFLTVLLNPISIFMTHLSNYGNDRLGLYTFKHLVRFLHSWTNLRLQTLPPVQLAQKYFQIFSEEKDPLWQDPCEDKRHKDIWSKEKTCDRFPKLLIIGPQKTGRKHPKNEQKVLSNKGPWWIDTSTTALYLFLGMHPDLSSNYPSSETFEEIQFFNGHNYHKGIDWYMEFFPIPSNTTSDFYFEKSANYFDSEVAPRRAATLLPKAKILTILINPADRAYSWYQHQRAHDDPVALKYTFHEVITAGPDASAKLRALQNRCLVPGWYATHIERWLSAFHANQILVLDGKLLRTEPAKVMDTVQKFLGVTSTVDYHKTLAFDPKKGFWCQLLEGGKTKCLGKSKGRKYPEMDLDSRAFLKDYYRDHNIELSKLLYKMGQTLPTWLREDLQNTRMWNELDLVPSPRKWAWDADSQALALETDLQQFFFTEPVGTIAGQSASLHGAEVSLNSTLFEAAYLACPAMEHQLALQPLIDVPYTTAASGPGGRKPLAHPSWSKASSQMFPAFGELSPVQQQQKVTLQRTQGGLERSEEQYSHGHLPCSRELLLCTTKERAIMLGPHFPPPTLGPSEGRPAPCTFQIPDGSYRCLALEAEESSSEDGQQGEVRLVDLEEDVASRHRASHGKPRLSRASDVIQPSSCSREARGGFQHGDRTSHDWDVVQARKVMTVGDSTSPGSRVVQKPALGRSTSFTEKDLKEAKAWSQQIAAQLTTPPSSNSRGVQLFNRRRQRVNEFTLESRGKKPPKHSQEALPAGHPSNPTGHAPGLSLRPPSPPKPGSPKHPSPRSPSRGVPGHIMEGYSEEASLLRHLEKVASEEEEVPLVVYLKENAALLTANGLHLSQSREAEQSSPNPPTTEAHSPAADINQNLSSPNATLTTPASNSHHNQPTTDVNQNPPAAVTPVQQNSSEAQYPTNGTPDSKPSTPCADGQPQGPAGEVRSSILLIDKVSAPSPATSTFSREVTPLSSSGPPAADLMSSSLLVDVQPSNLVPSAEQEMSSRAAVTTPTTPTKVYSEVHLTLAKPASVVNRTARPFGIQSPGSTSQVEHSPMMGRRHFGEKAWAPPTTSMEDRSPQPQRHMMSHSPMVERRLVGQRSPVLERRPLGRFTPPPTYAETLSTAPVASRVRSPPSYSTLYPSSDPKPPHLKSQVAPANKTGILEESMARRGSRKSMFTFVEKPKVTPNPDLLDLVQTADEKRRQRDHGEVGMEDEPFALGAEASNFQQEPIARDRASPAAAEETVPEWASCLKSPRIKAKPKPTPNQNLSEASGKGAELYARRQSRMEKYVIESAGHTELVRCPSPTMSLPSSWKYSTNAPGGFRVASLSPARTPPASLYHGYLPENGVLRPEPTKQQPYQMRPSLYALSPVKEPPKTSSRSTSPRTPSRTVSPRAASPAKPSSLDLVPNLPRAGLPPSPALPRASRSSPGLYTVPVQDSLQPTAVSPTYSSDISPVSPSRAWSPRAKQAPRPSFSTRNAGIEAQDRPESLPTSPPWTPGASRPPSSLDGWVRPGPWEPGHRSSMSSPPPLPPPPPMSPSWSERSVSPLRPEAEARPPSRQLQALLARNIINAARRKSASPRPAAAEPLRPFSPPRGAPPRMRSPQPGRPAGAFRGAAFAPIPRSPLPVGPPSCASPQSPQATPSRPFPYRRSPTDSDVSLDSEDSGLKSPGILGYNICPRGWNGSLRFKRGSLPTEASCTT</sequence>
<feature type="domain" description="Heparan sulphate-N-deacetylase deacetylase" evidence="23">
    <location>
        <begin position="311"/>
        <end position="450"/>
    </location>
</feature>
<keyword evidence="8" id="KW-0597">Phosphoprotein</keyword>
<dbReference type="GO" id="GO:1905355">
    <property type="term" value="P:spine apparatus assembly"/>
    <property type="evidence" value="ECO:0007669"/>
    <property type="project" value="TreeGrafter"/>
</dbReference>
<dbReference type="GO" id="GO:0016787">
    <property type="term" value="F:hydrolase activity"/>
    <property type="evidence" value="ECO:0007669"/>
    <property type="project" value="UniProtKB-KW"/>
</dbReference>
<evidence type="ECO:0000256" key="8">
    <source>
        <dbReference type="ARBA" id="ARBA00022553"/>
    </source>
</evidence>
<gene>
    <name evidence="25" type="ORF">LTLLF_143115</name>
</gene>
<evidence type="ECO:0000259" key="22">
    <source>
        <dbReference type="Pfam" id="PF00685"/>
    </source>
</evidence>
<dbReference type="GO" id="GO:0003779">
    <property type="term" value="F:actin binding"/>
    <property type="evidence" value="ECO:0007669"/>
    <property type="project" value="TreeGrafter"/>
</dbReference>
<dbReference type="UniPathway" id="UPA00862"/>
<feature type="compositionally biased region" description="Low complexity" evidence="20">
    <location>
        <begin position="2106"/>
        <end position="2119"/>
    </location>
</feature>
<dbReference type="InterPro" id="IPR027417">
    <property type="entry name" value="P-loop_NTPase"/>
</dbReference>
<dbReference type="Pfam" id="PF00685">
    <property type="entry name" value="Sulfotransfer_1"/>
    <property type="match status" value="1"/>
</dbReference>
<organism evidence="25 26">
    <name type="scientific">Microtus ochrogaster</name>
    <name type="common">Prairie vole</name>
    <dbReference type="NCBI Taxonomy" id="79684"/>
    <lineage>
        <taxon>Eukaryota</taxon>
        <taxon>Metazoa</taxon>
        <taxon>Chordata</taxon>
        <taxon>Craniata</taxon>
        <taxon>Vertebrata</taxon>
        <taxon>Euteleostomi</taxon>
        <taxon>Mammalia</taxon>
        <taxon>Eutheria</taxon>
        <taxon>Euarchontoglires</taxon>
        <taxon>Glires</taxon>
        <taxon>Rodentia</taxon>
        <taxon>Myomorpha</taxon>
        <taxon>Muroidea</taxon>
        <taxon>Cricetidae</taxon>
        <taxon>Arvicolinae</taxon>
        <taxon>Microtus</taxon>
    </lineage>
</organism>
<keyword evidence="13 21" id="KW-1133">Transmembrane helix</keyword>
<evidence type="ECO:0000256" key="15">
    <source>
        <dbReference type="ARBA" id="ARBA00023136"/>
    </source>
</evidence>
<feature type="region of interest" description="Disordered" evidence="20">
    <location>
        <begin position="1188"/>
        <end position="1207"/>
    </location>
</feature>
<evidence type="ECO:0000256" key="5">
    <source>
        <dbReference type="ARBA" id="ARBA00010420"/>
    </source>
</evidence>
<dbReference type="FunFam" id="3.40.50.300:FF:000176">
    <property type="entry name" value="bifunctional heparan sulfate N-deacetylase/N-sulfotransferase 1"/>
    <property type="match status" value="1"/>
</dbReference>
<evidence type="ECO:0000256" key="20">
    <source>
        <dbReference type="SAM" id="MobiDB-lite"/>
    </source>
</evidence>
<feature type="region of interest" description="Disordered" evidence="20">
    <location>
        <begin position="1431"/>
        <end position="1450"/>
    </location>
</feature>
<dbReference type="EC" id="2.8.2.8" evidence="6"/>
<keyword evidence="11" id="KW-0378">Hydrolase</keyword>
<dbReference type="GO" id="GO:0097444">
    <property type="term" value="C:spine apparatus"/>
    <property type="evidence" value="ECO:0007669"/>
    <property type="project" value="TreeGrafter"/>
</dbReference>
<keyword evidence="18" id="KW-0511">Multifunctional enzyme</keyword>
<dbReference type="PANTHER" id="PTHR24217">
    <property type="entry name" value="PUTATIVE-RELATED"/>
    <property type="match status" value="1"/>
</dbReference>
<comment type="pathway">
    <text evidence="4">Glycan metabolism; heparan sulfate biosynthesis.</text>
</comment>
<evidence type="ECO:0000256" key="1">
    <source>
        <dbReference type="ARBA" id="ARBA00004323"/>
    </source>
</evidence>
<feature type="compositionally biased region" description="Polar residues" evidence="20">
    <location>
        <begin position="1911"/>
        <end position="1932"/>
    </location>
</feature>
<dbReference type="Pfam" id="PF25119">
    <property type="entry name" value="HSNSD_N"/>
    <property type="match status" value="1"/>
</dbReference>
<keyword evidence="7" id="KW-0963">Cytoplasm</keyword>
<feature type="region of interest" description="Disordered" evidence="20">
    <location>
        <begin position="1213"/>
        <end position="1275"/>
    </location>
</feature>
<dbReference type="UniPathway" id="UPA00756"/>
<comment type="similarity">
    <text evidence="19">Belongs to the synaptopodin family.</text>
</comment>
<dbReference type="InterPro" id="IPR051976">
    <property type="entry name" value="Synaptopodin_domain"/>
</dbReference>
<evidence type="ECO:0000256" key="11">
    <source>
        <dbReference type="ARBA" id="ARBA00022801"/>
    </source>
</evidence>
<evidence type="ECO:0000256" key="3">
    <source>
        <dbReference type="ARBA" id="ARBA00004841"/>
    </source>
</evidence>
<proteinExistence type="inferred from homology"/>
<comment type="subcellular location">
    <subcellularLocation>
        <location evidence="2">Cytoplasm</location>
    </subcellularLocation>
    <subcellularLocation>
        <location evidence="1">Golgi apparatus membrane</location>
        <topology evidence="1">Single-pass type II membrane protein</topology>
    </subcellularLocation>
</comment>
<dbReference type="InterPro" id="IPR021930">
    <property type="entry name" value="Heparan_SO4_deacetylase_dom"/>
</dbReference>
<keyword evidence="16" id="KW-1015">Disulfide bond</keyword>
<evidence type="ECO:0000256" key="18">
    <source>
        <dbReference type="ARBA" id="ARBA00023268"/>
    </source>
</evidence>
<protein>
    <recommendedName>
        <fullName evidence="6">[heparan sulfate]-glucosamine N-sulfotransferase</fullName>
        <ecNumber evidence="6">2.8.2.8</ecNumber>
    </recommendedName>
</protein>
<feature type="compositionally biased region" description="Low complexity" evidence="20">
    <location>
        <begin position="1606"/>
        <end position="1617"/>
    </location>
</feature>
<keyword evidence="14" id="KW-0333">Golgi apparatus</keyword>
<feature type="compositionally biased region" description="Polar residues" evidence="20">
    <location>
        <begin position="1188"/>
        <end position="1200"/>
    </location>
</feature>
<evidence type="ECO:0000256" key="7">
    <source>
        <dbReference type="ARBA" id="ARBA00022490"/>
    </source>
</evidence>
<keyword evidence="12" id="KW-0735">Signal-anchor</keyword>
<dbReference type="GO" id="GO:0030018">
    <property type="term" value="C:Z disc"/>
    <property type="evidence" value="ECO:0007669"/>
    <property type="project" value="TreeGrafter"/>
</dbReference>
<dbReference type="Proteomes" id="UP000710432">
    <property type="component" value="Unassembled WGS sequence"/>
</dbReference>
<feature type="region of interest" description="Disordered" evidence="20">
    <location>
        <begin position="1098"/>
        <end position="1134"/>
    </location>
</feature>
<dbReference type="GO" id="GO:0015016">
    <property type="term" value="F:heparan sulfate N-sulfotransferase activity"/>
    <property type="evidence" value="ECO:0007669"/>
    <property type="project" value="UniProtKB-EC"/>
</dbReference>
<dbReference type="GO" id="GO:0032233">
    <property type="term" value="P:positive regulation of actin filament bundle assembly"/>
    <property type="evidence" value="ECO:0007669"/>
    <property type="project" value="TreeGrafter"/>
</dbReference>
<keyword evidence="17" id="KW-0325">Glycoprotein</keyword>
<dbReference type="GO" id="GO:0000139">
    <property type="term" value="C:Golgi membrane"/>
    <property type="evidence" value="ECO:0007669"/>
    <property type="project" value="UniProtKB-SubCell"/>
</dbReference>
<evidence type="ECO:0000256" key="14">
    <source>
        <dbReference type="ARBA" id="ARBA00023034"/>
    </source>
</evidence>
<feature type="region of interest" description="Disordered" evidence="20">
    <location>
        <begin position="1842"/>
        <end position="2145"/>
    </location>
</feature>
<feature type="compositionally biased region" description="Polar residues" evidence="20">
    <location>
        <begin position="1431"/>
        <end position="1448"/>
    </location>
</feature>
<dbReference type="InterPro" id="IPR000863">
    <property type="entry name" value="Sulfotransferase_dom"/>
</dbReference>
<dbReference type="GO" id="GO:0001725">
    <property type="term" value="C:stress fiber"/>
    <property type="evidence" value="ECO:0007669"/>
    <property type="project" value="TreeGrafter"/>
</dbReference>
<evidence type="ECO:0000256" key="9">
    <source>
        <dbReference type="ARBA" id="ARBA00022679"/>
    </source>
</evidence>
<evidence type="ECO:0000256" key="12">
    <source>
        <dbReference type="ARBA" id="ARBA00022968"/>
    </source>
</evidence>
<evidence type="ECO:0000256" key="16">
    <source>
        <dbReference type="ARBA" id="ARBA00023157"/>
    </source>
</evidence>
<feature type="compositionally biased region" description="Low complexity" evidence="20">
    <location>
        <begin position="2083"/>
        <end position="2095"/>
    </location>
</feature>
<dbReference type="SUPFAM" id="SSF52540">
    <property type="entry name" value="P-loop containing nucleoside triphosphate hydrolases"/>
    <property type="match status" value="1"/>
</dbReference>
<feature type="compositionally biased region" description="Low complexity" evidence="20">
    <location>
        <begin position="2054"/>
        <end position="2064"/>
    </location>
</feature>
<feature type="compositionally biased region" description="Pro residues" evidence="20">
    <location>
        <begin position="1250"/>
        <end position="1265"/>
    </location>
</feature>
<evidence type="ECO:0000256" key="13">
    <source>
        <dbReference type="ARBA" id="ARBA00022989"/>
    </source>
</evidence>
<keyword evidence="15 21" id="KW-0472">Membrane</keyword>
<evidence type="ECO:0000256" key="10">
    <source>
        <dbReference type="ARBA" id="ARBA00022692"/>
    </source>
</evidence>
<dbReference type="GO" id="GO:0098886">
    <property type="term" value="P:modification of dendritic spine"/>
    <property type="evidence" value="ECO:0007669"/>
    <property type="project" value="TreeGrafter"/>
</dbReference>
<dbReference type="GO" id="GO:0030210">
    <property type="term" value="P:heparin proteoglycan biosynthetic process"/>
    <property type="evidence" value="ECO:0007669"/>
    <property type="project" value="UniProtKB-UniPathway"/>
</dbReference>
<keyword evidence="9" id="KW-0808">Transferase</keyword>
<reference evidence="25" key="1">
    <citation type="submission" date="2020-03" db="EMBL/GenBank/DDBJ databases">
        <title>Studies in the Genomics of Life Span.</title>
        <authorList>
            <person name="Glass D."/>
        </authorList>
    </citation>
    <scope>NUCLEOTIDE SEQUENCE</scope>
    <source>
        <strain evidence="25">LTLLF</strain>
        <tissue evidence="25">Muscle</tissue>
    </source>
</reference>
<dbReference type="InterPro" id="IPR056793">
    <property type="entry name" value="HSNSD_N"/>
</dbReference>
<comment type="pathway">
    <text evidence="3">Glycan metabolism; heparin biosynthesis.</text>
</comment>
<evidence type="ECO:0000256" key="6">
    <source>
        <dbReference type="ARBA" id="ARBA00012979"/>
    </source>
</evidence>
<dbReference type="GO" id="GO:0005634">
    <property type="term" value="C:nucleus"/>
    <property type="evidence" value="ECO:0007669"/>
    <property type="project" value="TreeGrafter"/>
</dbReference>
<feature type="compositionally biased region" description="Pro residues" evidence="20">
    <location>
        <begin position="2001"/>
        <end position="2012"/>
    </location>
</feature>
<evidence type="ECO:0000256" key="4">
    <source>
        <dbReference type="ARBA" id="ARBA00005093"/>
    </source>
</evidence>
<dbReference type="GO" id="GO:0019213">
    <property type="term" value="F:deacetylase activity"/>
    <property type="evidence" value="ECO:0007669"/>
    <property type="project" value="UniProtKB-ARBA"/>
</dbReference>
<feature type="region of interest" description="Disordered" evidence="20">
    <location>
        <begin position="1730"/>
        <end position="1749"/>
    </location>
</feature>
<dbReference type="EMBL" id="JAATJU010021700">
    <property type="protein sequence ID" value="KAH0512922.1"/>
    <property type="molecule type" value="Genomic_DNA"/>
</dbReference>
<evidence type="ECO:0000259" key="24">
    <source>
        <dbReference type="Pfam" id="PF25119"/>
    </source>
</evidence>
<evidence type="ECO:0000256" key="2">
    <source>
        <dbReference type="ARBA" id="ARBA00004496"/>
    </source>
</evidence>
<feature type="domain" description="Sulfotransferase" evidence="22">
    <location>
        <begin position="609"/>
        <end position="850"/>
    </location>
</feature>
<feature type="compositionally biased region" description="Polar residues" evidence="20">
    <location>
        <begin position="1344"/>
        <end position="1402"/>
    </location>
</feature>
<evidence type="ECO:0000256" key="17">
    <source>
        <dbReference type="ARBA" id="ARBA00023180"/>
    </source>
</evidence>
<feature type="compositionally biased region" description="Low complexity" evidence="20">
    <location>
        <begin position="1851"/>
        <end position="1878"/>
    </location>
</feature>
<feature type="region of interest" description="Disordered" evidence="20">
    <location>
        <begin position="1539"/>
        <end position="1560"/>
    </location>
</feature>
<feature type="region of interest" description="Disordered" evidence="20">
    <location>
        <begin position="1579"/>
        <end position="1633"/>
    </location>
</feature>
<evidence type="ECO:0000256" key="19">
    <source>
        <dbReference type="ARBA" id="ARBA00038161"/>
    </source>
</evidence>
<feature type="compositionally biased region" description="Low complexity" evidence="20">
    <location>
        <begin position="1896"/>
        <end position="1905"/>
    </location>
</feature>
<dbReference type="PANTHER" id="PTHR24217:SF13">
    <property type="entry name" value="SYNAPTOPODIN"/>
    <property type="match status" value="1"/>
</dbReference>
<dbReference type="Gene3D" id="3.40.50.300">
    <property type="entry name" value="P-loop containing nucleotide triphosphate hydrolases"/>
    <property type="match status" value="1"/>
</dbReference>
<comment type="caution">
    <text evidence="25">The sequence shown here is derived from an EMBL/GenBank/DDBJ whole genome shotgun (WGS) entry which is preliminary data.</text>
</comment>